<dbReference type="EMBL" id="MU849548">
    <property type="protein sequence ID" value="KAK2631552.1"/>
    <property type="molecule type" value="Genomic_DNA"/>
</dbReference>
<gene>
    <name evidence="2" type="ORF">EUGRSUZ_L02756</name>
</gene>
<accession>A0AAD9T8I7</accession>
<name>A0AAD9T8I7_EUCGR</name>
<feature type="compositionally biased region" description="Polar residues" evidence="1">
    <location>
        <begin position="66"/>
        <end position="76"/>
    </location>
</feature>
<reference evidence="2 3" key="1">
    <citation type="journal article" date="2014" name="Nature">
        <title>The genome of Eucalyptus grandis.</title>
        <authorList>
            <person name="Myburg A.A."/>
            <person name="Grattapaglia D."/>
            <person name="Tuskan G.A."/>
            <person name="Hellsten U."/>
            <person name="Hayes R.D."/>
            <person name="Grimwood J."/>
            <person name="Jenkins J."/>
            <person name="Lindquist E."/>
            <person name="Tice H."/>
            <person name="Bauer D."/>
            <person name="Goodstein D.M."/>
            <person name="Dubchak I."/>
            <person name="Poliakov A."/>
            <person name="Mizrachi E."/>
            <person name="Kullan A.R."/>
            <person name="Hussey S.G."/>
            <person name="Pinard D."/>
            <person name="van der Merwe K."/>
            <person name="Singh P."/>
            <person name="van Jaarsveld I."/>
            <person name="Silva-Junior O.B."/>
            <person name="Togawa R.C."/>
            <person name="Pappas M.R."/>
            <person name="Faria D.A."/>
            <person name="Sansaloni C.P."/>
            <person name="Petroli C.D."/>
            <person name="Yang X."/>
            <person name="Ranjan P."/>
            <person name="Tschaplinski T.J."/>
            <person name="Ye C.Y."/>
            <person name="Li T."/>
            <person name="Sterck L."/>
            <person name="Vanneste K."/>
            <person name="Murat F."/>
            <person name="Soler M."/>
            <person name="Clemente H.S."/>
            <person name="Saidi N."/>
            <person name="Cassan-Wang H."/>
            <person name="Dunand C."/>
            <person name="Hefer C.A."/>
            <person name="Bornberg-Bauer E."/>
            <person name="Kersting A.R."/>
            <person name="Vining K."/>
            <person name="Amarasinghe V."/>
            <person name="Ranik M."/>
            <person name="Naithani S."/>
            <person name="Elser J."/>
            <person name="Boyd A.E."/>
            <person name="Liston A."/>
            <person name="Spatafora J.W."/>
            <person name="Dharmwardhana P."/>
            <person name="Raja R."/>
            <person name="Sullivan C."/>
            <person name="Romanel E."/>
            <person name="Alves-Ferreira M."/>
            <person name="Kulheim C."/>
            <person name="Foley W."/>
            <person name="Carocha V."/>
            <person name="Paiva J."/>
            <person name="Kudrna D."/>
            <person name="Brommonschenkel S.H."/>
            <person name="Pasquali G."/>
            <person name="Byrne M."/>
            <person name="Rigault P."/>
            <person name="Tibbits J."/>
            <person name="Spokevicius A."/>
            <person name="Jones R.C."/>
            <person name="Steane D.A."/>
            <person name="Vaillancourt R.E."/>
            <person name="Potts B.M."/>
            <person name="Joubert F."/>
            <person name="Barry K."/>
            <person name="Pappas G.J."/>
            <person name="Strauss S.H."/>
            <person name="Jaiswal P."/>
            <person name="Grima-Pettenati J."/>
            <person name="Salse J."/>
            <person name="Van de Peer Y."/>
            <person name="Rokhsar D.S."/>
            <person name="Schmutz J."/>
        </authorList>
    </citation>
    <scope>NUCLEOTIDE SEQUENCE [LARGE SCALE GENOMIC DNA]</scope>
    <source>
        <strain evidence="3">cv. BRASUZ1</strain>
        <tissue evidence="2">Leaf extractions</tissue>
    </source>
</reference>
<dbReference type="AlphaFoldDB" id="A0AAD9T8I7"/>
<evidence type="ECO:0000313" key="2">
    <source>
        <dbReference type="EMBL" id="KAK2631552.1"/>
    </source>
</evidence>
<dbReference type="Proteomes" id="UP000030711">
    <property type="component" value="Unassembled WGS sequence"/>
</dbReference>
<keyword evidence="3" id="KW-1185">Reference proteome</keyword>
<comment type="caution">
    <text evidence="2">The sequence shown here is derived from an EMBL/GenBank/DDBJ whole genome shotgun (WGS) entry which is preliminary data.</text>
</comment>
<proteinExistence type="predicted"/>
<organism evidence="2 3">
    <name type="scientific">Eucalyptus grandis</name>
    <name type="common">Flooded gum</name>
    <dbReference type="NCBI Taxonomy" id="71139"/>
    <lineage>
        <taxon>Eukaryota</taxon>
        <taxon>Viridiplantae</taxon>
        <taxon>Streptophyta</taxon>
        <taxon>Embryophyta</taxon>
        <taxon>Tracheophyta</taxon>
        <taxon>Spermatophyta</taxon>
        <taxon>Magnoliopsida</taxon>
        <taxon>eudicotyledons</taxon>
        <taxon>Gunneridae</taxon>
        <taxon>Pentapetalae</taxon>
        <taxon>rosids</taxon>
        <taxon>malvids</taxon>
        <taxon>Myrtales</taxon>
        <taxon>Myrtaceae</taxon>
        <taxon>Myrtoideae</taxon>
        <taxon>Eucalypteae</taxon>
        <taxon>Eucalyptus</taxon>
    </lineage>
</organism>
<protein>
    <submittedName>
        <fullName evidence="2">Uncharacterized protein</fullName>
    </submittedName>
</protein>
<evidence type="ECO:0000256" key="1">
    <source>
        <dbReference type="SAM" id="MobiDB-lite"/>
    </source>
</evidence>
<sequence>MKINKLLSGPENQELTFVQFQNKGSSHRAGRWQAICSLNLQLYWALLDMGQFKMRKSPKKRLGSGVNRSNLPSDLR</sequence>
<evidence type="ECO:0000313" key="3">
    <source>
        <dbReference type="Proteomes" id="UP000030711"/>
    </source>
</evidence>
<feature type="region of interest" description="Disordered" evidence="1">
    <location>
        <begin position="56"/>
        <end position="76"/>
    </location>
</feature>